<keyword evidence="2" id="KW-1185">Reference proteome</keyword>
<protein>
    <submittedName>
        <fullName evidence="1">Uncharacterized protein</fullName>
    </submittedName>
</protein>
<dbReference type="AlphaFoldDB" id="A0A5C6DFD0"/>
<dbReference type="EMBL" id="SJPY01000013">
    <property type="protein sequence ID" value="TWU33659.1"/>
    <property type="molecule type" value="Genomic_DNA"/>
</dbReference>
<name>A0A5C6DFD0_9BACT</name>
<evidence type="ECO:0000313" key="2">
    <source>
        <dbReference type="Proteomes" id="UP000315471"/>
    </source>
</evidence>
<gene>
    <name evidence="1" type="ORF">Q31b_57160</name>
</gene>
<evidence type="ECO:0000313" key="1">
    <source>
        <dbReference type="EMBL" id="TWU33659.1"/>
    </source>
</evidence>
<organism evidence="1 2">
    <name type="scientific">Novipirellula aureliae</name>
    <dbReference type="NCBI Taxonomy" id="2527966"/>
    <lineage>
        <taxon>Bacteria</taxon>
        <taxon>Pseudomonadati</taxon>
        <taxon>Planctomycetota</taxon>
        <taxon>Planctomycetia</taxon>
        <taxon>Pirellulales</taxon>
        <taxon>Pirellulaceae</taxon>
        <taxon>Novipirellula</taxon>
    </lineage>
</organism>
<proteinExistence type="predicted"/>
<dbReference type="Proteomes" id="UP000315471">
    <property type="component" value="Unassembled WGS sequence"/>
</dbReference>
<reference evidence="1 2" key="1">
    <citation type="submission" date="2019-02" db="EMBL/GenBank/DDBJ databases">
        <title>Deep-cultivation of Planctomycetes and their phenomic and genomic characterization uncovers novel biology.</title>
        <authorList>
            <person name="Wiegand S."/>
            <person name="Jogler M."/>
            <person name="Boedeker C."/>
            <person name="Pinto D."/>
            <person name="Vollmers J."/>
            <person name="Rivas-Marin E."/>
            <person name="Kohn T."/>
            <person name="Peeters S.H."/>
            <person name="Heuer A."/>
            <person name="Rast P."/>
            <person name="Oberbeckmann S."/>
            <person name="Bunk B."/>
            <person name="Jeske O."/>
            <person name="Meyerdierks A."/>
            <person name="Storesund J.E."/>
            <person name="Kallscheuer N."/>
            <person name="Luecker S."/>
            <person name="Lage O.M."/>
            <person name="Pohl T."/>
            <person name="Merkel B.J."/>
            <person name="Hornburger P."/>
            <person name="Mueller R.-W."/>
            <person name="Bruemmer F."/>
            <person name="Labrenz M."/>
            <person name="Spormann A.M."/>
            <person name="Op Den Camp H."/>
            <person name="Overmann J."/>
            <person name="Amann R."/>
            <person name="Jetten M.S.M."/>
            <person name="Mascher T."/>
            <person name="Medema M.H."/>
            <person name="Devos D.P."/>
            <person name="Kaster A.-K."/>
            <person name="Ovreas L."/>
            <person name="Rohde M."/>
            <person name="Galperin M.Y."/>
            <person name="Jogler C."/>
        </authorList>
    </citation>
    <scope>NUCLEOTIDE SEQUENCE [LARGE SCALE GENOMIC DNA]</scope>
    <source>
        <strain evidence="1 2">Q31b</strain>
    </source>
</reference>
<dbReference type="RefSeq" id="WP_261343891.1">
    <property type="nucleotide sequence ID" value="NZ_SJPY01000013.1"/>
</dbReference>
<accession>A0A5C6DFD0</accession>
<sequence length="44" mass="5148">MVRLARSEVLDPQEVAIVHLYNRTCRRCFLMGNDQASGKNFDHR</sequence>
<comment type="caution">
    <text evidence="1">The sequence shown here is derived from an EMBL/GenBank/DDBJ whole genome shotgun (WGS) entry which is preliminary data.</text>
</comment>